<evidence type="ECO:0008006" key="5">
    <source>
        <dbReference type="Google" id="ProtNLM"/>
    </source>
</evidence>
<dbReference type="PANTHER" id="PTHR18964:SF149">
    <property type="entry name" value="BIFUNCTIONAL UDP-N-ACETYLGLUCOSAMINE 2-EPIMERASE_N-ACETYLMANNOSAMINE KINASE"/>
    <property type="match status" value="1"/>
</dbReference>
<organism evidence="3 4">
    <name type="scientific">Actinomadura keratinilytica</name>
    <dbReference type="NCBI Taxonomy" id="547461"/>
    <lineage>
        <taxon>Bacteria</taxon>
        <taxon>Bacillati</taxon>
        <taxon>Actinomycetota</taxon>
        <taxon>Actinomycetes</taxon>
        <taxon>Streptosporangiales</taxon>
        <taxon>Thermomonosporaceae</taxon>
        <taxon>Actinomadura</taxon>
    </lineage>
</organism>
<name>A0ABP7Z4T0_9ACTN</name>
<comment type="similarity">
    <text evidence="1">Belongs to the ROK (NagC/XylR) family.</text>
</comment>
<evidence type="ECO:0000313" key="3">
    <source>
        <dbReference type="EMBL" id="GAA4147258.1"/>
    </source>
</evidence>
<comment type="caution">
    <text evidence="3">The sequence shown here is derived from an EMBL/GenBank/DDBJ whole genome shotgun (WGS) entry which is preliminary data.</text>
</comment>
<dbReference type="InterPro" id="IPR043129">
    <property type="entry name" value="ATPase_NBD"/>
</dbReference>
<accession>A0ABP7Z4T0</accession>
<proteinExistence type="inferred from homology"/>
<gene>
    <name evidence="3" type="ORF">GCM10022416_40490</name>
</gene>
<feature type="region of interest" description="Disordered" evidence="2">
    <location>
        <begin position="129"/>
        <end position="175"/>
    </location>
</feature>
<dbReference type="SUPFAM" id="SSF53067">
    <property type="entry name" value="Actin-like ATPase domain"/>
    <property type="match status" value="1"/>
</dbReference>
<dbReference type="Gene3D" id="3.30.420.40">
    <property type="match status" value="1"/>
</dbReference>
<reference evidence="4" key="1">
    <citation type="journal article" date="2019" name="Int. J. Syst. Evol. Microbiol.">
        <title>The Global Catalogue of Microorganisms (GCM) 10K type strain sequencing project: providing services to taxonomists for standard genome sequencing and annotation.</title>
        <authorList>
            <consortium name="The Broad Institute Genomics Platform"/>
            <consortium name="The Broad Institute Genome Sequencing Center for Infectious Disease"/>
            <person name="Wu L."/>
            <person name="Ma J."/>
        </authorList>
    </citation>
    <scope>NUCLEOTIDE SEQUENCE [LARGE SCALE GENOMIC DNA]</scope>
    <source>
        <strain evidence="4">JCM 17316</strain>
    </source>
</reference>
<sequence length="175" mass="18238">MLARYTEAGGTVNAADQESALAAVILEAGTPGTVGARIVEETICYLGAAIGGLVNLLNPERVILGGWAGLLLGETYLDAIREAARGHALRHPFATTSIELCTLGPDAVALGAAPLPLELFLRRRLARAGGRTGPAPRDRRTAASGPWTRTRCPITPTGEPSRPYGAFRSSPPSAE</sequence>
<keyword evidence="4" id="KW-1185">Reference proteome</keyword>
<dbReference type="Proteomes" id="UP001500266">
    <property type="component" value="Unassembled WGS sequence"/>
</dbReference>
<evidence type="ECO:0000256" key="2">
    <source>
        <dbReference type="SAM" id="MobiDB-lite"/>
    </source>
</evidence>
<evidence type="ECO:0000256" key="1">
    <source>
        <dbReference type="ARBA" id="ARBA00006479"/>
    </source>
</evidence>
<dbReference type="EMBL" id="BAABDO010000066">
    <property type="protein sequence ID" value="GAA4147258.1"/>
    <property type="molecule type" value="Genomic_DNA"/>
</dbReference>
<dbReference type="Pfam" id="PF00480">
    <property type="entry name" value="ROK"/>
    <property type="match status" value="1"/>
</dbReference>
<dbReference type="InterPro" id="IPR000600">
    <property type="entry name" value="ROK"/>
</dbReference>
<evidence type="ECO:0000313" key="4">
    <source>
        <dbReference type="Proteomes" id="UP001500266"/>
    </source>
</evidence>
<dbReference type="PANTHER" id="PTHR18964">
    <property type="entry name" value="ROK (REPRESSOR, ORF, KINASE) FAMILY"/>
    <property type="match status" value="1"/>
</dbReference>
<protein>
    <recommendedName>
        <fullName evidence="5">ROK family protein</fullName>
    </recommendedName>
</protein>